<evidence type="ECO:0000313" key="7">
    <source>
        <dbReference type="Proteomes" id="UP000327468"/>
    </source>
</evidence>
<accession>A0A5N5K657</accession>
<evidence type="ECO:0000256" key="2">
    <source>
        <dbReference type="ARBA" id="ARBA00022737"/>
    </source>
</evidence>
<keyword evidence="1" id="KW-0433">Leucine-rich repeat</keyword>
<gene>
    <name evidence="6" type="ORF">PHYPO_G00145220</name>
</gene>
<reference evidence="6 7" key="1">
    <citation type="submission" date="2019-06" db="EMBL/GenBank/DDBJ databases">
        <title>A chromosome-scale genome assembly of the striped catfish, Pangasianodon hypophthalmus.</title>
        <authorList>
            <person name="Wen M."/>
            <person name="Zahm M."/>
            <person name="Roques C."/>
            <person name="Cabau C."/>
            <person name="Klopp C."/>
            <person name="Donnadieu C."/>
            <person name="Jouanno E."/>
            <person name="Avarre J.-C."/>
            <person name="Campet M."/>
            <person name="Ha T.T.T."/>
            <person name="Dugue R."/>
            <person name="Lampietro C."/>
            <person name="Louis A."/>
            <person name="Herpin A."/>
            <person name="Echchiki A."/>
            <person name="Berthelot C."/>
            <person name="Parey E."/>
            <person name="Roest-Crollius H."/>
            <person name="Braasch I."/>
            <person name="Postlethwait J."/>
            <person name="Bobe J."/>
            <person name="Montfort J."/>
            <person name="Bouchez O."/>
            <person name="Begum T."/>
            <person name="Schartl M."/>
            <person name="Guiguen Y."/>
        </authorList>
    </citation>
    <scope>NUCLEOTIDE SEQUENCE [LARGE SCALE GENOMIC DNA]</scope>
    <source>
        <strain evidence="6 7">Indonesia</strain>
        <tissue evidence="6">Blood</tissue>
    </source>
</reference>
<keyword evidence="7" id="KW-1185">Reference proteome</keyword>
<keyword evidence="3 4" id="KW-0175">Coiled coil</keyword>
<feature type="coiled-coil region" evidence="4">
    <location>
        <begin position="399"/>
        <end position="426"/>
    </location>
</feature>
<evidence type="ECO:0000256" key="1">
    <source>
        <dbReference type="ARBA" id="ARBA00022614"/>
    </source>
</evidence>
<evidence type="ECO:0000256" key="5">
    <source>
        <dbReference type="SAM" id="MobiDB-lite"/>
    </source>
</evidence>
<evidence type="ECO:0000256" key="4">
    <source>
        <dbReference type="SAM" id="Coils"/>
    </source>
</evidence>
<dbReference type="PANTHER" id="PTHR23311:SF5">
    <property type="entry name" value="CENTROSOMAL PROTEIN OF 72 KDA"/>
    <property type="match status" value="1"/>
</dbReference>
<comment type="caution">
    <text evidence="6">The sequence shown here is derived from an EMBL/GenBank/DDBJ whole genome shotgun (WGS) entry which is preliminary data.</text>
</comment>
<dbReference type="PANTHER" id="PTHR23311">
    <property type="entry name" value="HEAT SHOCK REGULATED 2"/>
    <property type="match status" value="1"/>
</dbReference>
<keyword evidence="2" id="KW-0677">Repeat</keyword>
<sequence length="451" mass="51661">MSSGKAVKEKKKTQSDQQDLMSNTLVSEDKELRAFGVMKSHNSNLDEYEESSPGPSHSVLRSSSSPPPRSEDLRVSFRQEYSNSILKTRPSCRTLKQKASPLSWRTDQQSVLSPTWSTPEIRSLNLDSEPTEGTNKPWDVNFRDVVLSRTSMNHPLAETDTELESHTDRLLRLTRDLYEATHLPDAAIQFFEMRQEERSPIHRLCMNSLLQADKQEIQPTPKQQLKTKEQVIFPEAQRSSLPGPAVQPCGPDVCAVLKTLLDLVDEHWNGQFSLHLNPNFMAKAILLLLPLTNPVPPSQPEDKNIRGSKDEQKEKRESREWWDVEKSRQVKRRLGNELGGNEEWKSCGEHQSAFDVSEESLKTRLISALKENFILRAEKMKIKTCLESDTTLLDLGVHLDRETQVLQQQDKLLKQLERTVHLLQDNHRSSVSRNELLQYLIKRTSKSSKTL</sequence>
<evidence type="ECO:0000256" key="3">
    <source>
        <dbReference type="ARBA" id="ARBA00023054"/>
    </source>
</evidence>
<name>A0A5N5K657_PANHP</name>
<feature type="region of interest" description="Disordered" evidence="5">
    <location>
        <begin position="1"/>
        <end position="75"/>
    </location>
</feature>
<dbReference type="EMBL" id="VFJC01000026">
    <property type="protein sequence ID" value="KAB5525874.1"/>
    <property type="molecule type" value="Genomic_DNA"/>
</dbReference>
<dbReference type="AlphaFoldDB" id="A0A5N5K657"/>
<feature type="region of interest" description="Disordered" evidence="5">
    <location>
        <begin position="296"/>
        <end position="320"/>
    </location>
</feature>
<dbReference type="Proteomes" id="UP000327468">
    <property type="component" value="Chromosome 25"/>
</dbReference>
<evidence type="ECO:0000313" key="6">
    <source>
        <dbReference type="EMBL" id="KAB5525874.1"/>
    </source>
</evidence>
<protein>
    <submittedName>
        <fullName evidence="6">Uncharacterized protein</fullName>
    </submittedName>
</protein>
<proteinExistence type="predicted"/>
<feature type="compositionally biased region" description="Low complexity" evidence="5">
    <location>
        <begin position="51"/>
        <end position="64"/>
    </location>
</feature>
<organism evidence="6 7">
    <name type="scientific">Pangasianodon hypophthalmus</name>
    <name type="common">Striped catfish</name>
    <name type="synonym">Helicophagus hypophthalmus</name>
    <dbReference type="NCBI Taxonomy" id="310915"/>
    <lineage>
        <taxon>Eukaryota</taxon>
        <taxon>Metazoa</taxon>
        <taxon>Chordata</taxon>
        <taxon>Craniata</taxon>
        <taxon>Vertebrata</taxon>
        <taxon>Euteleostomi</taxon>
        <taxon>Actinopterygii</taxon>
        <taxon>Neopterygii</taxon>
        <taxon>Teleostei</taxon>
        <taxon>Ostariophysi</taxon>
        <taxon>Siluriformes</taxon>
        <taxon>Pangasiidae</taxon>
        <taxon>Pangasianodon</taxon>
    </lineage>
</organism>
<feature type="compositionally biased region" description="Polar residues" evidence="5">
    <location>
        <begin position="15"/>
        <end position="26"/>
    </location>
</feature>
<dbReference type="InterPro" id="IPR055320">
    <property type="entry name" value="CEP72-like"/>
</dbReference>
<feature type="compositionally biased region" description="Basic and acidic residues" evidence="5">
    <location>
        <begin position="300"/>
        <end position="320"/>
    </location>
</feature>